<dbReference type="AlphaFoldDB" id="B4MQE0"/>
<dbReference type="Pfam" id="PF10601">
    <property type="entry name" value="zf-LITAF-like"/>
    <property type="match status" value="1"/>
</dbReference>
<dbReference type="InParanoid" id="B4MQE0"/>
<gene>
    <name evidence="2" type="primary">Dwil\GK21438</name>
    <name evidence="2" type="ORF">Dwil_GK21438</name>
</gene>
<evidence type="ECO:0000259" key="1">
    <source>
        <dbReference type="PROSITE" id="PS51837"/>
    </source>
</evidence>
<dbReference type="OrthoDB" id="7765058at2759"/>
<dbReference type="PhylomeDB" id="B4MQE0"/>
<organism evidence="3">
    <name type="scientific">Drosophila willistoni</name>
    <name type="common">Fruit fly</name>
    <dbReference type="NCBI Taxonomy" id="7260"/>
    <lineage>
        <taxon>Eukaryota</taxon>
        <taxon>Metazoa</taxon>
        <taxon>Ecdysozoa</taxon>
        <taxon>Arthropoda</taxon>
        <taxon>Hexapoda</taxon>
        <taxon>Insecta</taxon>
        <taxon>Pterygota</taxon>
        <taxon>Neoptera</taxon>
        <taxon>Endopterygota</taxon>
        <taxon>Diptera</taxon>
        <taxon>Brachycera</taxon>
        <taxon>Muscomorpha</taxon>
        <taxon>Ephydroidea</taxon>
        <taxon>Drosophilidae</taxon>
        <taxon>Drosophila</taxon>
        <taxon>Sophophora</taxon>
    </lineage>
</organism>
<reference evidence="2 3" key="1">
    <citation type="journal article" date="2007" name="Nature">
        <title>Evolution of genes and genomes on the Drosophila phylogeny.</title>
        <authorList>
            <consortium name="Drosophila 12 Genomes Consortium"/>
            <person name="Clark A.G."/>
            <person name="Eisen M.B."/>
            <person name="Smith D.R."/>
            <person name="Bergman C.M."/>
            <person name="Oliver B."/>
            <person name="Markow T.A."/>
            <person name="Kaufman T.C."/>
            <person name="Kellis M."/>
            <person name="Gelbart W."/>
            <person name="Iyer V.N."/>
            <person name="Pollard D.A."/>
            <person name="Sackton T.B."/>
            <person name="Larracuente A.M."/>
            <person name="Singh N.D."/>
            <person name="Abad J.P."/>
            <person name="Abt D.N."/>
            <person name="Adryan B."/>
            <person name="Aguade M."/>
            <person name="Akashi H."/>
            <person name="Anderson W.W."/>
            <person name="Aquadro C.F."/>
            <person name="Ardell D.H."/>
            <person name="Arguello R."/>
            <person name="Artieri C.G."/>
            <person name="Barbash D.A."/>
            <person name="Barker D."/>
            <person name="Barsanti P."/>
            <person name="Batterham P."/>
            <person name="Batzoglou S."/>
            <person name="Begun D."/>
            <person name="Bhutkar A."/>
            <person name="Blanco E."/>
            <person name="Bosak S.A."/>
            <person name="Bradley R.K."/>
            <person name="Brand A.D."/>
            <person name="Brent M.R."/>
            <person name="Brooks A.N."/>
            <person name="Brown R.H."/>
            <person name="Butlin R.K."/>
            <person name="Caggese C."/>
            <person name="Calvi B.R."/>
            <person name="Bernardo de Carvalho A."/>
            <person name="Caspi A."/>
            <person name="Castrezana S."/>
            <person name="Celniker S.E."/>
            <person name="Chang J.L."/>
            <person name="Chapple C."/>
            <person name="Chatterji S."/>
            <person name="Chinwalla A."/>
            <person name="Civetta A."/>
            <person name="Clifton S.W."/>
            <person name="Comeron J.M."/>
            <person name="Costello J.C."/>
            <person name="Coyne J.A."/>
            <person name="Daub J."/>
            <person name="David R.G."/>
            <person name="Delcher A.L."/>
            <person name="Delehaunty K."/>
            <person name="Do C.B."/>
            <person name="Ebling H."/>
            <person name="Edwards K."/>
            <person name="Eickbush T."/>
            <person name="Evans J.D."/>
            <person name="Filipski A."/>
            <person name="Findeiss S."/>
            <person name="Freyhult E."/>
            <person name="Fulton L."/>
            <person name="Fulton R."/>
            <person name="Garcia A.C."/>
            <person name="Gardiner A."/>
            <person name="Garfield D.A."/>
            <person name="Garvin B.E."/>
            <person name="Gibson G."/>
            <person name="Gilbert D."/>
            <person name="Gnerre S."/>
            <person name="Godfrey J."/>
            <person name="Good R."/>
            <person name="Gotea V."/>
            <person name="Gravely B."/>
            <person name="Greenberg A.J."/>
            <person name="Griffiths-Jones S."/>
            <person name="Gross S."/>
            <person name="Guigo R."/>
            <person name="Gustafson E.A."/>
            <person name="Haerty W."/>
            <person name="Hahn M.W."/>
            <person name="Halligan D.L."/>
            <person name="Halpern A.L."/>
            <person name="Halter G.M."/>
            <person name="Han M.V."/>
            <person name="Heger A."/>
            <person name="Hillier L."/>
            <person name="Hinrichs A.S."/>
            <person name="Holmes I."/>
            <person name="Hoskins R.A."/>
            <person name="Hubisz M.J."/>
            <person name="Hultmark D."/>
            <person name="Huntley M.A."/>
            <person name="Jaffe D.B."/>
            <person name="Jagadeeshan S."/>
            <person name="Jeck W.R."/>
            <person name="Johnson J."/>
            <person name="Jones C.D."/>
            <person name="Jordan W.C."/>
            <person name="Karpen G.H."/>
            <person name="Kataoka E."/>
            <person name="Keightley P.D."/>
            <person name="Kheradpour P."/>
            <person name="Kirkness E.F."/>
            <person name="Koerich L.B."/>
            <person name="Kristiansen K."/>
            <person name="Kudrna D."/>
            <person name="Kulathinal R.J."/>
            <person name="Kumar S."/>
            <person name="Kwok R."/>
            <person name="Lander E."/>
            <person name="Langley C.H."/>
            <person name="Lapoint R."/>
            <person name="Lazzaro B.P."/>
            <person name="Lee S.J."/>
            <person name="Levesque L."/>
            <person name="Li R."/>
            <person name="Lin C.F."/>
            <person name="Lin M.F."/>
            <person name="Lindblad-Toh K."/>
            <person name="Llopart A."/>
            <person name="Long M."/>
            <person name="Low L."/>
            <person name="Lozovsky E."/>
            <person name="Lu J."/>
            <person name="Luo M."/>
            <person name="Machado C.A."/>
            <person name="Makalowski W."/>
            <person name="Marzo M."/>
            <person name="Matsuda M."/>
            <person name="Matzkin L."/>
            <person name="McAllister B."/>
            <person name="McBride C.S."/>
            <person name="McKernan B."/>
            <person name="McKernan K."/>
            <person name="Mendez-Lago M."/>
            <person name="Minx P."/>
            <person name="Mollenhauer M.U."/>
            <person name="Montooth K."/>
            <person name="Mount S.M."/>
            <person name="Mu X."/>
            <person name="Myers E."/>
            <person name="Negre B."/>
            <person name="Newfeld S."/>
            <person name="Nielsen R."/>
            <person name="Noor M.A."/>
            <person name="O'Grady P."/>
            <person name="Pachter L."/>
            <person name="Papaceit M."/>
            <person name="Parisi M.J."/>
            <person name="Parisi M."/>
            <person name="Parts L."/>
            <person name="Pedersen J.S."/>
            <person name="Pesole G."/>
            <person name="Phillippy A.M."/>
            <person name="Ponting C.P."/>
            <person name="Pop M."/>
            <person name="Porcelli D."/>
            <person name="Powell J.R."/>
            <person name="Prohaska S."/>
            <person name="Pruitt K."/>
            <person name="Puig M."/>
            <person name="Quesneville H."/>
            <person name="Ram K.R."/>
            <person name="Rand D."/>
            <person name="Rasmussen M.D."/>
            <person name="Reed L.K."/>
            <person name="Reenan R."/>
            <person name="Reily A."/>
            <person name="Remington K.A."/>
            <person name="Rieger T.T."/>
            <person name="Ritchie M.G."/>
            <person name="Robin C."/>
            <person name="Rogers Y.H."/>
            <person name="Rohde C."/>
            <person name="Rozas J."/>
            <person name="Rubenfield M.J."/>
            <person name="Ruiz A."/>
            <person name="Russo S."/>
            <person name="Salzberg S.L."/>
            <person name="Sanchez-Gracia A."/>
            <person name="Saranga D.J."/>
            <person name="Sato H."/>
            <person name="Schaeffer S.W."/>
            <person name="Schatz M.C."/>
            <person name="Schlenke T."/>
            <person name="Schwartz R."/>
            <person name="Segarra C."/>
            <person name="Singh R.S."/>
            <person name="Sirot L."/>
            <person name="Sirota M."/>
            <person name="Sisneros N.B."/>
            <person name="Smith C.D."/>
            <person name="Smith T.F."/>
            <person name="Spieth J."/>
            <person name="Stage D.E."/>
            <person name="Stark A."/>
            <person name="Stephan W."/>
            <person name="Strausberg R.L."/>
            <person name="Strempel S."/>
            <person name="Sturgill D."/>
            <person name="Sutton G."/>
            <person name="Sutton G.G."/>
            <person name="Tao W."/>
            <person name="Teichmann S."/>
            <person name="Tobari Y.N."/>
            <person name="Tomimura Y."/>
            <person name="Tsolas J.M."/>
            <person name="Valente V.L."/>
            <person name="Venter E."/>
            <person name="Venter J.C."/>
            <person name="Vicario S."/>
            <person name="Vieira F.G."/>
            <person name="Vilella A.J."/>
            <person name="Villasante A."/>
            <person name="Walenz B."/>
            <person name="Wang J."/>
            <person name="Wasserman M."/>
            <person name="Watts T."/>
            <person name="Wilson D."/>
            <person name="Wilson R.K."/>
            <person name="Wing R.A."/>
            <person name="Wolfner M.F."/>
            <person name="Wong A."/>
            <person name="Wong G.K."/>
            <person name="Wu C.I."/>
            <person name="Wu G."/>
            <person name="Yamamoto D."/>
            <person name="Yang H.P."/>
            <person name="Yang S.P."/>
            <person name="Yorke J.A."/>
            <person name="Yoshida K."/>
            <person name="Zdobnov E."/>
            <person name="Zhang P."/>
            <person name="Zhang Y."/>
            <person name="Zimin A.V."/>
            <person name="Baldwin J."/>
            <person name="Abdouelleil A."/>
            <person name="Abdulkadir J."/>
            <person name="Abebe A."/>
            <person name="Abera B."/>
            <person name="Abreu J."/>
            <person name="Acer S.C."/>
            <person name="Aftuck L."/>
            <person name="Alexander A."/>
            <person name="An P."/>
            <person name="Anderson E."/>
            <person name="Anderson S."/>
            <person name="Arachi H."/>
            <person name="Azer M."/>
            <person name="Bachantsang P."/>
            <person name="Barry A."/>
            <person name="Bayul T."/>
            <person name="Berlin A."/>
            <person name="Bessette D."/>
            <person name="Bloom T."/>
            <person name="Blye J."/>
            <person name="Boguslavskiy L."/>
            <person name="Bonnet C."/>
            <person name="Boukhgalter B."/>
            <person name="Bourzgui I."/>
            <person name="Brown A."/>
            <person name="Cahill P."/>
            <person name="Channer S."/>
            <person name="Cheshatsang Y."/>
            <person name="Chuda L."/>
            <person name="Citroen M."/>
            <person name="Collymore A."/>
            <person name="Cooke P."/>
            <person name="Costello M."/>
            <person name="D'Aco K."/>
            <person name="Daza R."/>
            <person name="De Haan G."/>
            <person name="DeGray S."/>
            <person name="DeMaso C."/>
            <person name="Dhargay N."/>
            <person name="Dooley K."/>
            <person name="Dooley E."/>
            <person name="Doricent M."/>
            <person name="Dorje P."/>
            <person name="Dorjee K."/>
            <person name="Dupes A."/>
            <person name="Elong R."/>
            <person name="Falk J."/>
            <person name="Farina A."/>
            <person name="Faro S."/>
            <person name="Ferguson D."/>
            <person name="Fisher S."/>
            <person name="Foley C.D."/>
            <person name="Franke A."/>
            <person name="Friedrich D."/>
            <person name="Gadbois L."/>
            <person name="Gearin G."/>
            <person name="Gearin C.R."/>
            <person name="Giannoukos G."/>
            <person name="Goode T."/>
            <person name="Graham J."/>
            <person name="Grandbois E."/>
            <person name="Grewal S."/>
            <person name="Gyaltsen K."/>
            <person name="Hafez N."/>
            <person name="Hagos B."/>
            <person name="Hall J."/>
            <person name="Henson C."/>
            <person name="Hollinger A."/>
            <person name="Honan T."/>
            <person name="Huard M.D."/>
            <person name="Hughes L."/>
            <person name="Hurhula B."/>
            <person name="Husby M.E."/>
            <person name="Kamat A."/>
            <person name="Kanga B."/>
            <person name="Kashin S."/>
            <person name="Khazanovich D."/>
            <person name="Kisner P."/>
            <person name="Lance K."/>
            <person name="Lara M."/>
            <person name="Lee W."/>
            <person name="Lennon N."/>
            <person name="Letendre F."/>
            <person name="LeVine R."/>
            <person name="Lipovsky A."/>
            <person name="Liu X."/>
            <person name="Liu J."/>
            <person name="Liu S."/>
            <person name="Lokyitsang T."/>
            <person name="Lokyitsang Y."/>
            <person name="Lubonja R."/>
            <person name="Lui A."/>
            <person name="MacDonald P."/>
            <person name="Magnisalis V."/>
            <person name="Maru K."/>
            <person name="Matthews C."/>
            <person name="McCusker W."/>
            <person name="McDonough S."/>
            <person name="Mehta T."/>
            <person name="Meldrim J."/>
            <person name="Meneus L."/>
            <person name="Mihai O."/>
            <person name="Mihalev A."/>
            <person name="Mihova T."/>
            <person name="Mittelman R."/>
            <person name="Mlenga V."/>
            <person name="Montmayeur A."/>
            <person name="Mulrain L."/>
            <person name="Navidi A."/>
            <person name="Naylor J."/>
            <person name="Negash T."/>
            <person name="Nguyen T."/>
            <person name="Nguyen N."/>
            <person name="Nicol R."/>
            <person name="Norbu C."/>
            <person name="Norbu N."/>
            <person name="Novod N."/>
            <person name="O'Neill B."/>
            <person name="Osman S."/>
            <person name="Markiewicz E."/>
            <person name="Oyono O.L."/>
            <person name="Patti C."/>
            <person name="Phunkhang P."/>
            <person name="Pierre F."/>
            <person name="Priest M."/>
            <person name="Raghuraman S."/>
            <person name="Rege F."/>
            <person name="Reyes R."/>
            <person name="Rise C."/>
            <person name="Rogov P."/>
            <person name="Ross K."/>
            <person name="Ryan E."/>
            <person name="Settipalli S."/>
            <person name="Shea T."/>
            <person name="Sherpa N."/>
            <person name="Shi L."/>
            <person name="Shih D."/>
            <person name="Sparrow T."/>
            <person name="Spaulding J."/>
            <person name="Stalker J."/>
            <person name="Stange-Thomann N."/>
            <person name="Stavropoulos S."/>
            <person name="Stone C."/>
            <person name="Strader C."/>
            <person name="Tesfaye S."/>
            <person name="Thomson T."/>
            <person name="Thoulutsang Y."/>
            <person name="Thoulutsang D."/>
            <person name="Topham K."/>
            <person name="Topping I."/>
            <person name="Tsamla T."/>
            <person name="Vassiliev H."/>
            <person name="Vo A."/>
            <person name="Wangchuk T."/>
            <person name="Wangdi T."/>
            <person name="Weiand M."/>
            <person name="Wilkinson J."/>
            <person name="Wilson A."/>
            <person name="Yadav S."/>
            <person name="Young G."/>
            <person name="Yu Q."/>
            <person name="Zembek L."/>
            <person name="Zhong D."/>
            <person name="Zimmer A."/>
            <person name="Zwirko Z."/>
            <person name="Jaffe D.B."/>
            <person name="Alvarez P."/>
            <person name="Brockman W."/>
            <person name="Butler J."/>
            <person name="Chin C."/>
            <person name="Gnerre S."/>
            <person name="Grabherr M."/>
            <person name="Kleber M."/>
            <person name="Mauceli E."/>
            <person name="MacCallum I."/>
        </authorList>
    </citation>
    <scope>NUCLEOTIDE SEQUENCE [LARGE SCALE GENOMIC DNA]</scope>
    <source>
        <strain evidence="3">Tucson 14030-0811.24</strain>
    </source>
</reference>
<dbReference type="PROSITE" id="PS51837">
    <property type="entry name" value="LITAF"/>
    <property type="match status" value="1"/>
</dbReference>
<dbReference type="Proteomes" id="UP000007798">
    <property type="component" value="Unassembled WGS sequence"/>
</dbReference>
<evidence type="ECO:0000313" key="2">
    <source>
        <dbReference type="EMBL" id="EDW74329.1"/>
    </source>
</evidence>
<proteinExistence type="predicted"/>
<protein>
    <submittedName>
        <fullName evidence="2">GK21438</fullName>
    </submittedName>
</protein>
<feature type="domain" description="LITAF" evidence="1">
    <location>
        <begin position="128"/>
        <end position="211"/>
    </location>
</feature>
<dbReference type="eggNOG" id="ENOG502SDJ5">
    <property type="taxonomic scope" value="Eukaryota"/>
</dbReference>
<dbReference type="OMA" id="IKCSRYD"/>
<accession>B4MQE0</accession>
<name>B4MQE0_DROWI</name>
<dbReference type="STRING" id="7260.B4MQE0"/>
<dbReference type="EMBL" id="CH963849">
    <property type="protein sequence ID" value="EDW74329.1"/>
    <property type="molecule type" value="Genomic_DNA"/>
</dbReference>
<evidence type="ECO:0000313" key="3">
    <source>
        <dbReference type="Proteomes" id="UP000007798"/>
    </source>
</evidence>
<dbReference type="SMART" id="SM00714">
    <property type="entry name" value="LITAF"/>
    <property type="match status" value="1"/>
</dbReference>
<dbReference type="KEGG" id="dwi:6639990"/>
<dbReference type="InterPro" id="IPR006629">
    <property type="entry name" value="LITAF"/>
</dbReference>
<keyword evidence="3" id="KW-1185">Reference proteome</keyword>
<dbReference type="HOGENOM" id="CLU_1241266_0_0_1"/>
<sequence>MSEVPCDVQFVRCLKCLKVIKCSRYDTDGLVQHVAQDHPEIIEQANEKIKKLYKLAAAHGISQERLSQISKKTGMSEERLADEAEKYMAKKKKSGSNLSIAASGQNVAEGLSFRPNRAKSCDSRDLSRRQYYRASIERWTATDGAIYCPACGCCRRPVIQTKTEFYKSTGCCAACLISCWPFCFLPCLISPENREYLHCPNCKTFLGLYDRENNCIKPNRDFVVCTLPSKTCSCPSCSTRSSSKNCQ</sequence>